<feature type="signal peptide" evidence="1">
    <location>
        <begin position="1"/>
        <end position="17"/>
    </location>
</feature>
<dbReference type="AlphaFoldDB" id="E2B272"/>
<dbReference type="Proteomes" id="UP000000311">
    <property type="component" value="Unassembled WGS sequence"/>
</dbReference>
<gene>
    <name evidence="2" type="ORF">EAG_03192</name>
</gene>
<dbReference type="EMBL" id="GL445064">
    <property type="protein sequence ID" value="EFN60220.1"/>
    <property type="molecule type" value="Genomic_DNA"/>
</dbReference>
<protein>
    <submittedName>
        <fullName evidence="2">Uncharacterized protein</fullName>
    </submittedName>
</protein>
<organism evidence="3">
    <name type="scientific">Camponotus floridanus</name>
    <name type="common">Florida carpenter ant</name>
    <dbReference type="NCBI Taxonomy" id="104421"/>
    <lineage>
        <taxon>Eukaryota</taxon>
        <taxon>Metazoa</taxon>
        <taxon>Ecdysozoa</taxon>
        <taxon>Arthropoda</taxon>
        <taxon>Hexapoda</taxon>
        <taxon>Insecta</taxon>
        <taxon>Pterygota</taxon>
        <taxon>Neoptera</taxon>
        <taxon>Endopterygota</taxon>
        <taxon>Hymenoptera</taxon>
        <taxon>Apocrita</taxon>
        <taxon>Aculeata</taxon>
        <taxon>Formicoidea</taxon>
        <taxon>Formicidae</taxon>
        <taxon>Formicinae</taxon>
        <taxon>Camponotus</taxon>
    </lineage>
</organism>
<evidence type="ECO:0000256" key="1">
    <source>
        <dbReference type="SAM" id="SignalP"/>
    </source>
</evidence>
<name>E2B272_CAMFO</name>
<keyword evidence="1" id="KW-0732">Signal</keyword>
<proteinExistence type="predicted"/>
<accession>E2B272</accession>
<evidence type="ECO:0000313" key="2">
    <source>
        <dbReference type="EMBL" id="EFN60220.1"/>
    </source>
</evidence>
<keyword evidence="3" id="KW-1185">Reference proteome</keyword>
<dbReference type="OrthoDB" id="7552736at2759"/>
<evidence type="ECO:0000313" key="3">
    <source>
        <dbReference type="Proteomes" id="UP000000311"/>
    </source>
</evidence>
<dbReference type="InParanoid" id="E2B272"/>
<feature type="chain" id="PRO_5003157303" evidence="1">
    <location>
        <begin position="18"/>
        <end position="78"/>
    </location>
</feature>
<sequence>MKRIALLVLALATNAIADEDEMIQMEAVDFETGIQTIKDCLDGAETTIVNEGDLNLEQRAFGLVLCFQNVKLASPNKR</sequence>
<reference evidence="2 3" key="1">
    <citation type="journal article" date="2010" name="Science">
        <title>Genomic comparison of the ants Camponotus floridanus and Harpegnathos saltator.</title>
        <authorList>
            <person name="Bonasio R."/>
            <person name="Zhang G."/>
            <person name="Ye C."/>
            <person name="Mutti N.S."/>
            <person name="Fang X."/>
            <person name="Qin N."/>
            <person name="Donahue G."/>
            <person name="Yang P."/>
            <person name="Li Q."/>
            <person name="Li C."/>
            <person name="Zhang P."/>
            <person name="Huang Z."/>
            <person name="Berger S.L."/>
            <person name="Reinberg D."/>
            <person name="Wang J."/>
            <person name="Liebig J."/>
        </authorList>
    </citation>
    <scope>NUCLEOTIDE SEQUENCE [LARGE SCALE GENOMIC DNA]</scope>
    <source>
        <strain evidence="3">C129</strain>
    </source>
</reference>